<dbReference type="InterPro" id="IPR032854">
    <property type="entry name" value="ALKBH3"/>
</dbReference>
<dbReference type="InterPro" id="IPR027450">
    <property type="entry name" value="AlkB-like"/>
</dbReference>
<accession>A0A5D8Z0W1</accession>
<dbReference type="EMBL" id="VTRV01000129">
    <property type="protein sequence ID" value="TZF87703.1"/>
    <property type="molecule type" value="Genomic_DNA"/>
</dbReference>
<evidence type="ECO:0000313" key="2">
    <source>
        <dbReference type="EMBL" id="TZF87703.1"/>
    </source>
</evidence>
<dbReference type="PROSITE" id="PS51471">
    <property type="entry name" value="FE2OG_OXY"/>
    <property type="match status" value="1"/>
</dbReference>
<dbReference type="InterPro" id="IPR037151">
    <property type="entry name" value="AlkB-like_sf"/>
</dbReference>
<comment type="caution">
    <text evidence="2">The sequence shown here is derived from an EMBL/GenBank/DDBJ whole genome shotgun (WGS) entry which is preliminary data.</text>
</comment>
<feature type="domain" description="Fe2OG dioxygenase" evidence="1">
    <location>
        <begin position="95"/>
        <end position="194"/>
    </location>
</feature>
<gene>
    <name evidence="2" type="ORF">FW784_10865</name>
</gene>
<sequence>MAPVQPALFDVAEQVLFDDVEGGIRYRPGLVDIDRATRWFADLHEAADWRALQRSMYERVVEVPRLIASYSLSSSDVPVAVREVLDAVRGVVDAPFDSVGLNLYRDGRDSVAPHNDTLHALMPGQPIALVSLGEQRDMVITPKADVLGRKIRLPLAPGSLLVMSHASQFTHDHGVPKTRDPVGPRISLAFRVRQPGGDLLRGYSPIAT</sequence>
<dbReference type="GO" id="GO:0006307">
    <property type="term" value="P:DNA alkylation repair"/>
    <property type="evidence" value="ECO:0007669"/>
    <property type="project" value="InterPro"/>
</dbReference>
<dbReference type="OrthoDB" id="190276at2"/>
<dbReference type="InterPro" id="IPR005123">
    <property type="entry name" value="Oxoglu/Fe-dep_dioxygenase_dom"/>
</dbReference>
<dbReference type="SUPFAM" id="SSF51197">
    <property type="entry name" value="Clavaminate synthase-like"/>
    <property type="match status" value="1"/>
</dbReference>
<dbReference type="AlphaFoldDB" id="A0A5D8Z0W1"/>
<dbReference type="GO" id="GO:0051213">
    <property type="term" value="F:dioxygenase activity"/>
    <property type="evidence" value="ECO:0007669"/>
    <property type="project" value="UniProtKB-KW"/>
</dbReference>
<dbReference type="RefSeq" id="WP_149353365.1">
    <property type="nucleotide sequence ID" value="NZ_VTRV01000129.1"/>
</dbReference>
<keyword evidence="2" id="KW-0223">Dioxygenase</keyword>
<dbReference type="PANTHER" id="PTHR31212:SF4">
    <property type="entry name" value="ALPHA-KETOGLUTARATE-DEPENDENT DIOXYGENASE ALKB HOMOLOG 3"/>
    <property type="match status" value="1"/>
</dbReference>
<reference evidence="2 3" key="1">
    <citation type="submission" date="2019-08" db="EMBL/GenBank/DDBJ databases">
        <title>Draft genome sequence of Lysobacter sp. UKS-15.</title>
        <authorList>
            <person name="Im W.-T."/>
        </authorList>
    </citation>
    <scope>NUCLEOTIDE SEQUENCE [LARGE SCALE GENOMIC DNA]</scope>
    <source>
        <strain evidence="2 3">UKS-15</strain>
    </source>
</reference>
<proteinExistence type="predicted"/>
<name>A0A5D8Z0W1_9GAMM</name>
<keyword evidence="2" id="KW-0560">Oxidoreductase</keyword>
<organism evidence="2 3">
    <name type="scientific">Cognatilysobacter lacus</name>
    <dbReference type="NCBI Taxonomy" id="1643323"/>
    <lineage>
        <taxon>Bacteria</taxon>
        <taxon>Pseudomonadati</taxon>
        <taxon>Pseudomonadota</taxon>
        <taxon>Gammaproteobacteria</taxon>
        <taxon>Lysobacterales</taxon>
        <taxon>Lysobacteraceae</taxon>
        <taxon>Cognatilysobacter</taxon>
    </lineage>
</organism>
<evidence type="ECO:0000259" key="1">
    <source>
        <dbReference type="PROSITE" id="PS51471"/>
    </source>
</evidence>
<keyword evidence="3" id="KW-1185">Reference proteome</keyword>
<dbReference type="Proteomes" id="UP000323164">
    <property type="component" value="Unassembled WGS sequence"/>
</dbReference>
<dbReference type="PANTHER" id="PTHR31212">
    <property type="entry name" value="ALPHA-KETOGLUTARATE-DEPENDENT DIOXYGENASE ALKB HOMOLOG 3"/>
    <property type="match status" value="1"/>
</dbReference>
<dbReference type="Gene3D" id="2.60.120.590">
    <property type="entry name" value="Alpha-ketoglutarate-dependent dioxygenase AlkB-like"/>
    <property type="match status" value="1"/>
</dbReference>
<dbReference type="Pfam" id="PF13532">
    <property type="entry name" value="2OG-FeII_Oxy_2"/>
    <property type="match status" value="1"/>
</dbReference>
<protein>
    <submittedName>
        <fullName evidence="2">Alpha-ketoglutarate-dependent dioxygenase AlkB</fullName>
    </submittedName>
</protein>
<evidence type="ECO:0000313" key="3">
    <source>
        <dbReference type="Proteomes" id="UP000323164"/>
    </source>
</evidence>